<evidence type="ECO:0000313" key="1">
    <source>
        <dbReference type="EMBL" id="KAF0917093.1"/>
    </source>
</evidence>
<organism evidence="1 2">
    <name type="scientific">Oryza meyeriana var. granulata</name>
    <dbReference type="NCBI Taxonomy" id="110450"/>
    <lineage>
        <taxon>Eukaryota</taxon>
        <taxon>Viridiplantae</taxon>
        <taxon>Streptophyta</taxon>
        <taxon>Embryophyta</taxon>
        <taxon>Tracheophyta</taxon>
        <taxon>Spermatophyta</taxon>
        <taxon>Magnoliopsida</taxon>
        <taxon>Liliopsida</taxon>
        <taxon>Poales</taxon>
        <taxon>Poaceae</taxon>
        <taxon>BOP clade</taxon>
        <taxon>Oryzoideae</taxon>
        <taxon>Oryzeae</taxon>
        <taxon>Oryzinae</taxon>
        <taxon>Oryza</taxon>
        <taxon>Oryza meyeriana</taxon>
    </lineage>
</organism>
<proteinExistence type="predicted"/>
<protein>
    <submittedName>
        <fullName evidence="1">Uncharacterized protein</fullName>
    </submittedName>
</protein>
<reference evidence="1 2" key="1">
    <citation type="submission" date="2019-11" db="EMBL/GenBank/DDBJ databases">
        <title>Whole genome sequence of Oryza granulata.</title>
        <authorList>
            <person name="Li W."/>
        </authorList>
    </citation>
    <scope>NUCLEOTIDE SEQUENCE [LARGE SCALE GENOMIC DNA]</scope>
    <source>
        <strain evidence="2">cv. Menghai</strain>
        <tissue evidence="1">Leaf</tissue>
    </source>
</reference>
<accession>A0A6G1DZH2</accession>
<evidence type="ECO:0000313" key="2">
    <source>
        <dbReference type="Proteomes" id="UP000479710"/>
    </source>
</evidence>
<gene>
    <name evidence="1" type="ORF">E2562_016900</name>
</gene>
<comment type="caution">
    <text evidence="1">The sequence shown here is derived from an EMBL/GenBank/DDBJ whole genome shotgun (WGS) entry which is preliminary data.</text>
</comment>
<dbReference type="EMBL" id="SPHZ02000005">
    <property type="protein sequence ID" value="KAF0917093.1"/>
    <property type="molecule type" value="Genomic_DNA"/>
</dbReference>
<dbReference type="AlphaFoldDB" id="A0A6G1DZH2"/>
<dbReference type="Proteomes" id="UP000479710">
    <property type="component" value="Unassembled WGS sequence"/>
</dbReference>
<sequence length="69" mass="7229">MAKRFAVQLDLVGEIEGIRGVVEIGEEVLPITLRLCNGEEGQAVVVRAEVASVAHPLTRYKDGVGGAAA</sequence>
<keyword evidence="2" id="KW-1185">Reference proteome</keyword>
<name>A0A6G1DZH2_9ORYZ</name>